<dbReference type="Proteomes" id="UP000276133">
    <property type="component" value="Unassembled WGS sequence"/>
</dbReference>
<name>A0A3M7QX78_BRAPC</name>
<protein>
    <submittedName>
        <fullName evidence="1">Uncharacterized protein</fullName>
    </submittedName>
</protein>
<evidence type="ECO:0000313" key="1">
    <source>
        <dbReference type="EMBL" id="RNA15987.1"/>
    </source>
</evidence>
<sequence length="78" mass="9364">MMPLLDDLYLQPPAANLPYEEQNRMKIREIYTECHQNRAINQSIERECRILPRWSSSITYSSPPPEKHAFYQLRELIE</sequence>
<organism evidence="1 2">
    <name type="scientific">Brachionus plicatilis</name>
    <name type="common">Marine rotifer</name>
    <name type="synonym">Brachionus muelleri</name>
    <dbReference type="NCBI Taxonomy" id="10195"/>
    <lineage>
        <taxon>Eukaryota</taxon>
        <taxon>Metazoa</taxon>
        <taxon>Spiralia</taxon>
        <taxon>Gnathifera</taxon>
        <taxon>Rotifera</taxon>
        <taxon>Eurotatoria</taxon>
        <taxon>Monogononta</taxon>
        <taxon>Pseudotrocha</taxon>
        <taxon>Ploima</taxon>
        <taxon>Brachionidae</taxon>
        <taxon>Brachionus</taxon>
    </lineage>
</organism>
<keyword evidence="2" id="KW-1185">Reference proteome</keyword>
<dbReference type="AlphaFoldDB" id="A0A3M7QX78"/>
<evidence type="ECO:0000313" key="2">
    <source>
        <dbReference type="Proteomes" id="UP000276133"/>
    </source>
</evidence>
<comment type="caution">
    <text evidence="1">The sequence shown here is derived from an EMBL/GenBank/DDBJ whole genome shotgun (WGS) entry which is preliminary data.</text>
</comment>
<dbReference type="EMBL" id="REGN01004836">
    <property type="protein sequence ID" value="RNA15987.1"/>
    <property type="molecule type" value="Genomic_DNA"/>
</dbReference>
<gene>
    <name evidence="1" type="ORF">BpHYR1_050979</name>
</gene>
<proteinExistence type="predicted"/>
<accession>A0A3M7QX78</accession>
<reference evidence="1 2" key="1">
    <citation type="journal article" date="2018" name="Sci. Rep.">
        <title>Genomic signatures of local adaptation to the degree of environmental predictability in rotifers.</title>
        <authorList>
            <person name="Franch-Gras L."/>
            <person name="Hahn C."/>
            <person name="Garcia-Roger E.M."/>
            <person name="Carmona M.J."/>
            <person name="Serra M."/>
            <person name="Gomez A."/>
        </authorList>
    </citation>
    <scope>NUCLEOTIDE SEQUENCE [LARGE SCALE GENOMIC DNA]</scope>
    <source>
        <strain evidence="1">HYR1</strain>
    </source>
</reference>